<feature type="transmembrane region" description="Helical" evidence="2">
    <location>
        <begin position="80"/>
        <end position="101"/>
    </location>
</feature>
<dbReference type="AlphaFoldDB" id="A0A5C5RCG1"/>
<dbReference type="Proteomes" id="UP000317291">
    <property type="component" value="Unassembled WGS sequence"/>
</dbReference>
<feature type="region of interest" description="Disordered" evidence="1">
    <location>
        <begin position="1"/>
        <end position="79"/>
    </location>
</feature>
<sequence length="410" mass="43046">MARLHPPRRFAPTAGTPRGPPTMSDDHTPENTPEATNAPRHDPPAGTPEAGSVLPSGAVVGGTGTIGPEPQQRGPSRRSLLIGGGLAAAAVVAGGVGLFAARDRGPTTTSSAGKLRIAYGGDVCEAALFAAYEKGFFRDAGLDVEIVKTATGEDTHPAVGSGKYVAAPGIFFSWLKPIEQGVNVKLVAGLHEGCLRLVVPRNGPITSVQQLRGKRIGVSGLQSSALNFFSLDLLDAGIVPSPEARQVEWVVIENDLLPKALLEGKVDAIAASDPVALLATLEGRAVELTNNRQGVNAQQYCCATALNGDFVRDYPEEGRKLVTAWAEGSRWVGSNIEEAAQIEVDKKYVAGTVEQIVPILKTYGYNPSAKSLRAALVPGIQKFAGTGFLDRRTSPEELADKVYADLGLGW</sequence>
<evidence type="ECO:0000259" key="3">
    <source>
        <dbReference type="Pfam" id="PF09084"/>
    </source>
</evidence>
<evidence type="ECO:0000313" key="5">
    <source>
        <dbReference type="Proteomes" id="UP000317291"/>
    </source>
</evidence>
<dbReference type="Gene3D" id="3.40.190.10">
    <property type="entry name" value="Periplasmic binding protein-like II"/>
    <property type="match status" value="2"/>
</dbReference>
<protein>
    <submittedName>
        <fullName evidence="4">ABC transporter substrate-binding protein</fullName>
    </submittedName>
</protein>
<dbReference type="InterPro" id="IPR015168">
    <property type="entry name" value="SsuA/THI5"/>
</dbReference>
<gene>
    <name evidence="4" type="ORF">FK529_06565</name>
</gene>
<keyword evidence="2" id="KW-0812">Transmembrane</keyword>
<dbReference type="EMBL" id="VIGW01000003">
    <property type="protein sequence ID" value="TWS19811.1"/>
    <property type="molecule type" value="Genomic_DNA"/>
</dbReference>
<keyword evidence="2" id="KW-0472">Membrane</keyword>
<reference evidence="4 5" key="1">
    <citation type="submission" date="2019-06" db="EMBL/GenBank/DDBJ databases">
        <title>Tsukamurella conjunctivitidis sp. nov., Tsukamurella assacharolytica sp. nov. and Tsukamurella sputae sp. nov. isolated from patients with conjunctivitis, bacteraemia (lymphoma) and respiratory infection (sputum) in Hong Kong.</title>
        <authorList>
            <person name="Teng J.L.L."/>
            <person name="Lee H.H."/>
            <person name="Fong J.Y.H."/>
            <person name="Fok K.M.N."/>
            <person name="Lau S.K.P."/>
            <person name="Woo P.C.Y."/>
        </authorList>
    </citation>
    <scope>NUCLEOTIDE SEQUENCE [LARGE SCALE GENOMIC DNA]</scope>
    <source>
        <strain evidence="4 5">HKU71</strain>
    </source>
</reference>
<proteinExistence type="predicted"/>
<dbReference type="SUPFAM" id="SSF53850">
    <property type="entry name" value="Periplasmic binding protein-like II"/>
    <property type="match status" value="1"/>
</dbReference>
<dbReference type="PANTHER" id="PTHR30024:SF21">
    <property type="entry name" value="ABC TRANSPORTER SUBSTRATE-BINDING PROTEIN"/>
    <property type="match status" value="1"/>
</dbReference>
<organism evidence="4 5">
    <name type="scientific">Tsukamurella asaccharolytica</name>
    <dbReference type="NCBI Taxonomy" id="2592067"/>
    <lineage>
        <taxon>Bacteria</taxon>
        <taxon>Bacillati</taxon>
        <taxon>Actinomycetota</taxon>
        <taxon>Actinomycetes</taxon>
        <taxon>Mycobacteriales</taxon>
        <taxon>Tsukamurellaceae</taxon>
        <taxon>Tsukamurella</taxon>
    </lineage>
</organism>
<keyword evidence="2" id="KW-1133">Transmembrane helix</keyword>
<comment type="caution">
    <text evidence="4">The sequence shown here is derived from an EMBL/GenBank/DDBJ whole genome shotgun (WGS) entry which is preliminary data.</text>
</comment>
<evidence type="ECO:0000313" key="4">
    <source>
        <dbReference type="EMBL" id="TWS19811.1"/>
    </source>
</evidence>
<name>A0A5C5RCG1_9ACTN</name>
<evidence type="ECO:0000256" key="2">
    <source>
        <dbReference type="SAM" id="Phobius"/>
    </source>
</evidence>
<dbReference type="PANTHER" id="PTHR30024">
    <property type="entry name" value="ALIPHATIC SULFONATES-BINDING PROTEIN-RELATED"/>
    <property type="match status" value="1"/>
</dbReference>
<accession>A0A5C5RCG1</accession>
<evidence type="ECO:0000256" key="1">
    <source>
        <dbReference type="SAM" id="MobiDB-lite"/>
    </source>
</evidence>
<dbReference type="Pfam" id="PF09084">
    <property type="entry name" value="NMT1"/>
    <property type="match status" value="1"/>
</dbReference>
<keyword evidence="5" id="KW-1185">Reference proteome</keyword>
<feature type="domain" description="SsuA/THI5-like" evidence="3">
    <location>
        <begin position="126"/>
        <end position="335"/>
    </location>
</feature>